<dbReference type="Proteomes" id="UP000009183">
    <property type="component" value="Chromosome 13, unordered"/>
</dbReference>
<gene>
    <name evidence="1" type="ordered locus">VIT_13s0067g02470</name>
</gene>
<protein>
    <submittedName>
        <fullName evidence="1">Uncharacterized protein</fullName>
    </submittedName>
</protein>
<dbReference type="HOGENOM" id="CLU_3321040_0_0_1"/>
<dbReference type="PaxDb" id="29760-VIT_13s0067g02470.t01"/>
<dbReference type="AlphaFoldDB" id="D7T5M3"/>
<sequence length="39" mass="4532">MEILGKHLQALLSKSFAEALPLSTCRRQMCGHFQCWKRL</sequence>
<organism evidence="1 2">
    <name type="scientific">Vitis vinifera</name>
    <name type="common">Grape</name>
    <dbReference type="NCBI Taxonomy" id="29760"/>
    <lineage>
        <taxon>Eukaryota</taxon>
        <taxon>Viridiplantae</taxon>
        <taxon>Streptophyta</taxon>
        <taxon>Embryophyta</taxon>
        <taxon>Tracheophyta</taxon>
        <taxon>Spermatophyta</taxon>
        <taxon>Magnoliopsida</taxon>
        <taxon>eudicotyledons</taxon>
        <taxon>Gunneridae</taxon>
        <taxon>Pentapetalae</taxon>
        <taxon>rosids</taxon>
        <taxon>Vitales</taxon>
        <taxon>Vitaceae</taxon>
        <taxon>Viteae</taxon>
        <taxon>Vitis</taxon>
    </lineage>
</organism>
<dbReference type="EMBL" id="FN595533">
    <property type="protein sequence ID" value="CBI25806.3"/>
    <property type="molecule type" value="Genomic_DNA"/>
</dbReference>
<keyword evidence="2" id="KW-1185">Reference proteome</keyword>
<evidence type="ECO:0000313" key="1">
    <source>
        <dbReference type="EMBL" id="CBI25806.3"/>
    </source>
</evidence>
<name>D7T5M3_VITVI</name>
<evidence type="ECO:0000313" key="2">
    <source>
        <dbReference type="Proteomes" id="UP000009183"/>
    </source>
</evidence>
<dbReference type="InParanoid" id="D7T5M3"/>
<proteinExistence type="predicted"/>
<accession>D7T5M3</accession>
<reference evidence="2" key="1">
    <citation type="journal article" date="2007" name="Nature">
        <title>The grapevine genome sequence suggests ancestral hexaploidization in major angiosperm phyla.</title>
        <authorList>
            <consortium name="The French-Italian Public Consortium for Grapevine Genome Characterization."/>
            <person name="Jaillon O."/>
            <person name="Aury J.-M."/>
            <person name="Noel B."/>
            <person name="Policriti A."/>
            <person name="Clepet C."/>
            <person name="Casagrande A."/>
            <person name="Choisne N."/>
            <person name="Aubourg S."/>
            <person name="Vitulo N."/>
            <person name="Jubin C."/>
            <person name="Vezzi A."/>
            <person name="Legeai F."/>
            <person name="Hugueney P."/>
            <person name="Dasilva C."/>
            <person name="Horner D."/>
            <person name="Mica E."/>
            <person name="Jublot D."/>
            <person name="Poulain J."/>
            <person name="Bruyere C."/>
            <person name="Billault A."/>
            <person name="Segurens B."/>
            <person name="Gouyvenoux M."/>
            <person name="Ugarte E."/>
            <person name="Cattonaro F."/>
            <person name="Anthouard V."/>
            <person name="Vico V."/>
            <person name="Del Fabbro C."/>
            <person name="Alaux M."/>
            <person name="Di Gaspero G."/>
            <person name="Dumas V."/>
            <person name="Felice N."/>
            <person name="Paillard S."/>
            <person name="Juman I."/>
            <person name="Moroldo M."/>
            <person name="Scalabrin S."/>
            <person name="Canaguier A."/>
            <person name="Le Clainche I."/>
            <person name="Malacrida G."/>
            <person name="Durand E."/>
            <person name="Pesole G."/>
            <person name="Laucou V."/>
            <person name="Chatelet P."/>
            <person name="Merdinoglu D."/>
            <person name="Delledonne M."/>
            <person name="Pezzotti M."/>
            <person name="Lecharny A."/>
            <person name="Scarpelli C."/>
            <person name="Artiguenave F."/>
            <person name="Pe M.E."/>
            <person name="Valle G."/>
            <person name="Morgante M."/>
            <person name="Caboche M."/>
            <person name="Adam-Blondon A.-F."/>
            <person name="Weissenbach J."/>
            <person name="Quetier F."/>
            <person name="Wincker P."/>
        </authorList>
    </citation>
    <scope>NUCLEOTIDE SEQUENCE [LARGE SCALE GENOMIC DNA]</scope>
    <source>
        <strain evidence="2">cv. Pinot noir / PN40024</strain>
    </source>
</reference>